<dbReference type="AlphaFoldDB" id="A0A6H5GQF8"/>
<sequence length="1163" mass="132304">MEYFNAVEIIEGTSLKPNLTDTPSKAEIAKLEAWNKSASQAKMVISQCISDELHNRISGRLSAREAWDILTKEFDNKAEDQLFRQCLDFFNTEWPDNEDAPSVLARIKNQHRDFVAGLKTRKIQSVDCLLQLLFVSKILHIIPKRLETFKSSHLLIKANDEKSIDDLSSALILHERNLAPVPPNPSGEALEVGASKKWQFARKVNNPRFETDGGIKQLDIVCKYCSEKGHWLKQCSRWKADGQPPYPVRAKGIEMYKNSSPTVNETETKMALVSISSDVLAVSTDDNWWFDNGATKHITNNLNFFTKFEPFRGNCAVTVADNKKLKALGHGIIEVSNFFAGQLKRFTLNDVWYVPEISRNLFSVLAAHDRNPNSRYESDLHECRFIIEKEVVFTGTRDQHGTLYRASFLPVRPEEQCINLVEGLDTLQLYHERWGHMDKRYVRVKLQSELGIAVKPSREICEPCQFGKAHRQPFGTRVRSAYPGELMSGDVCGPFDESFNGHKYLIVIKDHFSHFRFCFVAREKSAVREAIREVLAKAKTVGHQVREFLSDNGGEFDNEGVRAVLREFGVIQRLTAPYTPEQNGSVERENRTIVEMARTFKYSNSEVKFPAAIWAELVTTAGYILNRLGKSSTEGKTPYEVWFGKKPRIKHLRIVSSKCYVHIPTQKRRKMDSKALAGYLVGYDGDERYRVYIPEKRDIVLSRDVVFCEKISDCEDREESAINSEEGETKLEEPTEDEPNNSAQSESTSSLEEEEEDAVAPGIRKTSRKRQKPSYLDDYVTIAEAFITEDDPKSFSDAMQRTDKDDWKIAMDTEINSMNSNDAWDLVELPPGKSAINNKWVFRLKRLPDGTVDKYRARLVIQGCAQRPGIDYEDTFSPVTRLDTIRTLLAVAAIKGMVAKQFDVSTAFLYGTVEEEIYMKQPIGYADNTNRVCRLKKSLYGLKQASRCWNRKFDDFMMSLKFERSQEDPCVYIRRRNSSKLIVALYVDDGLVISTSDHEMNVFIEELRSKFKIVAKELSYFLGLEISRIGGDIAVGQSAFVEKVLKRFNMADCNPTKIPMDKVRSPASGKAPVNFPYRSAVGALLYLARGTRFDIAFAVSVLSRSLENPTNEDVGQVKKVFRYLAGTKDFKLVYRCKPKTQLGCYSDADFAGCQSTYRSTSGM</sequence>
<dbReference type="InterPro" id="IPR001584">
    <property type="entry name" value="Integrase_cat-core"/>
</dbReference>
<dbReference type="Pfam" id="PF14223">
    <property type="entry name" value="Retrotran_gag_2"/>
    <property type="match status" value="1"/>
</dbReference>
<dbReference type="GO" id="GO:0003676">
    <property type="term" value="F:nucleic acid binding"/>
    <property type="evidence" value="ECO:0007669"/>
    <property type="project" value="InterPro"/>
</dbReference>
<reference evidence="7 8" key="1">
    <citation type="submission" date="2020-02" db="EMBL/GenBank/DDBJ databases">
        <authorList>
            <person name="Ferguson B K."/>
        </authorList>
    </citation>
    <scope>NUCLEOTIDE SEQUENCE [LARGE SCALE GENOMIC DNA]</scope>
</reference>
<dbReference type="GO" id="GO:0042575">
    <property type="term" value="C:DNA polymerase complex"/>
    <property type="evidence" value="ECO:0007669"/>
    <property type="project" value="UniProtKB-ARBA"/>
</dbReference>
<keyword evidence="1" id="KW-0645">Protease</keyword>
<evidence type="ECO:0000313" key="7">
    <source>
        <dbReference type="EMBL" id="CAB0005420.1"/>
    </source>
</evidence>
<dbReference type="InterPro" id="IPR036875">
    <property type="entry name" value="Znf_CCHC_sf"/>
</dbReference>
<proteinExistence type="predicted"/>
<dbReference type="InterPro" id="IPR039537">
    <property type="entry name" value="Retrotran_Ty1/copia-like"/>
</dbReference>
<gene>
    <name evidence="7" type="ORF">NTEN_LOCUS10897</name>
</gene>
<evidence type="ECO:0000256" key="3">
    <source>
        <dbReference type="ARBA" id="ARBA00022750"/>
    </source>
</evidence>
<dbReference type="PANTHER" id="PTHR42648:SF18">
    <property type="entry name" value="RETROTRANSPOSON, UNCLASSIFIED-LIKE PROTEIN"/>
    <property type="match status" value="1"/>
</dbReference>
<dbReference type="GO" id="GO:0008270">
    <property type="term" value="F:zinc ion binding"/>
    <property type="evidence" value="ECO:0007669"/>
    <property type="project" value="InterPro"/>
</dbReference>
<name>A0A6H5GQF8_9HEMI</name>
<dbReference type="Gene3D" id="3.30.420.10">
    <property type="entry name" value="Ribonuclease H-like superfamily/Ribonuclease H"/>
    <property type="match status" value="1"/>
</dbReference>
<dbReference type="InterPro" id="IPR057670">
    <property type="entry name" value="SH3_retrovirus"/>
</dbReference>
<dbReference type="InterPro" id="IPR043502">
    <property type="entry name" value="DNA/RNA_pol_sf"/>
</dbReference>
<evidence type="ECO:0000256" key="5">
    <source>
        <dbReference type="SAM" id="MobiDB-lite"/>
    </source>
</evidence>
<dbReference type="OrthoDB" id="6624323at2759"/>
<dbReference type="Pfam" id="PF07727">
    <property type="entry name" value="RVT_2"/>
    <property type="match status" value="1"/>
</dbReference>
<keyword evidence="2" id="KW-0479">Metal-binding</keyword>
<keyword evidence="3" id="KW-0064">Aspartyl protease</keyword>
<dbReference type="SUPFAM" id="SSF57756">
    <property type="entry name" value="Retrovirus zinc finger-like domains"/>
    <property type="match status" value="1"/>
</dbReference>
<feature type="region of interest" description="Disordered" evidence="5">
    <location>
        <begin position="717"/>
        <end position="770"/>
    </location>
</feature>
<dbReference type="InterPro" id="IPR054722">
    <property type="entry name" value="PolX-like_BBD"/>
</dbReference>
<feature type="domain" description="Integrase catalytic" evidence="6">
    <location>
        <begin position="479"/>
        <end position="646"/>
    </location>
</feature>
<evidence type="ECO:0000256" key="4">
    <source>
        <dbReference type="ARBA" id="ARBA00022801"/>
    </source>
</evidence>
<dbReference type="PROSITE" id="PS50994">
    <property type="entry name" value="INTEGRASE"/>
    <property type="match status" value="1"/>
</dbReference>
<protein>
    <recommendedName>
        <fullName evidence="6">Integrase catalytic domain-containing protein</fullName>
    </recommendedName>
</protein>
<dbReference type="Pfam" id="PF25597">
    <property type="entry name" value="SH3_retrovirus"/>
    <property type="match status" value="1"/>
</dbReference>
<dbReference type="Pfam" id="PF00665">
    <property type="entry name" value="rve"/>
    <property type="match status" value="1"/>
</dbReference>
<evidence type="ECO:0000256" key="1">
    <source>
        <dbReference type="ARBA" id="ARBA00022670"/>
    </source>
</evidence>
<dbReference type="Pfam" id="PF22936">
    <property type="entry name" value="Pol_BBD"/>
    <property type="match status" value="1"/>
</dbReference>
<evidence type="ECO:0000259" key="6">
    <source>
        <dbReference type="PROSITE" id="PS50994"/>
    </source>
</evidence>
<dbReference type="SUPFAM" id="SSF56672">
    <property type="entry name" value="DNA/RNA polymerases"/>
    <property type="match status" value="1"/>
</dbReference>
<keyword evidence="8" id="KW-1185">Reference proteome</keyword>
<dbReference type="InterPro" id="IPR012337">
    <property type="entry name" value="RNaseH-like_sf"/>
</dbReference>
<dbReference type="InterPro" id="IPR036397">
    <property type="entry name" value="RNaseH_sf"/>
</dbReference>
<dbReference type="PANTHER" id="PTHR42648">
    <property type="entry name" value="TRANSPOSASE, PUTATIVE-RELATED"/>
    <property type="match status" value="1"/>
</dbReference>
<evidence type="ECO:0000313" key="8">
    <source>
        <dbReference type="Proteomes" id="UP000479000"/>
    </source>
</evidence>
<evidence type="ECO:0000256" key="2">
    <source>
        <dbReference type="ARBA" id="ARBA00022723"/>
    </source>
</evidence>
<dbReference type="InterPro" id="IPR013103">
    <property type="entry name" value="RVT_2"/>
</dbReference>
<organism evidence="7 8">
    <name type="scientific">Nesidiocoris tenuis</name>
    <dbReference type="NCBI Taxonomy" id="355587"/>
    <lineage>
        <taxon>Eukaryota</taxon>
        <taxon>Metazoa</taxon>
        <taxon>Ecdysozoa</taxon>
        <taxon>Arthropoda</taxon>
        <taxon>Hexapoda</taxon>
        <taxon>Insecta</taxon>
        <taxon>Pterygota</taxon>
        <taxon>Neoptera</taxon>
        <taxon>Paraneoptera</taxon>
        <taxon>Hemiptera</taxon>
        <taxon>Heteroptera</taxon>
        <taxon>Panheteroptera</taxon>
        <taxon>Cimicomorpha</taxon>
        <taxon>Miridae</taxon>
        <taxon>Dicyphina</taxon>
        <taxon>Nesidiocoris</taxon>
    </lineage>
</organism>
<dbReference type="GO" id="GO:0015074">
    <property type="term" value="P:DNA integration"/>
    <property type="evidence" value="ECO:0007669"/>
    <property type="project" value="InterPro"/>
</dbReference>
<keyword evidence="4" id="KW-0378">Hydrolase</keyword>
<feature type="non-terminal residue" evidence="7">
    <location>
        <position position="1163"/>
    </location>
</feature>
<dbReference type="Proteomes" id="UP000479000">
    <property type="component" value="Unassembled WGS sequence"/>
</dbReference>
<dbReference type="GO" id="GO:0004190">
    <property type="term" value="F:aspartic-type endopeptidase activity"/>
    <property type="evidence" value="ECO:0007669"/>
    <property type="project" value="UniProtKB-KW"/>
</dbReference>
<dbReference type="SUPFAM" id="SSF53098">
    <property type="entry name" value="Ribonuclease H-like"/>
    <property type="match status" value="1"/>
</dbReference>
<dbReference type="GO" id="GO:0071897">
    <property type="term" value="P:DNA biosynthetic process"/>
    <property type="evidence" value="ECO:0007669"/>
    <property type="project" value="UniProtKB-ARBA"/>
</dbReference>
<dbReference type="GO" id="GO:0006508">
    <property type="term" value="P:proteolysis"/>
    <property type="evidence" value="ECO:0007669"/>
    <property type="project" value="UniProtKB-KW"/>
</dbReference>
<accession>A0A6H5GQF8</accession>
<dbReference type="EMBL" id="CADCXU010016389">
    <property type="protein sequence ID" value="CAB0005420.1"/>
    <property type="molecule type" value="Genomic_DNA"/>
</dbReference>